<protein>
    <submittedName>
        <fullName evidence="1">Uncharacterized protein</fullName>
    </submittedName>
</protein>
<evidence type="ECO:0000313" key="1">
    <source>
        <dbReference type="EMBL" id="CAL1378467.1"/>
    </source>
</evidence>
<proteinExistence type="predicted"/>
<evidence type="ECO:0000313" key="2">
    <source>
        <dbReference type="Proteomes" id="UP001497516"/>
    </source>
</evidence>
<gene>
    <name evidence="1" type="ORF">LTRI10_LOCUS20043</name>
</gene>
<keyword evidence="2" id="KW-1185">Reference proteome</keyword>
<accession>A0AAV2DY69</accession>
<dbReference type="AlphaFoldDB" id="A0AAV2DY69"/>
<dbReference type="Proteomes" id="UP001497516">
    <property type="component" value="Chromosome 3"/>
</dbReference>
<name>A0AAV2DY69_9ROSI</name>
<sequence length="369" mass="41160">MRGALSSCLAWSLRLGGWLFQILVSLWRRSVENQNGEGSRSMVDVWPAHGQGGVHVCRRSTRRVPPLTSFRSCNRIPTRGLVIPSKGLYKRKRSQLCDDALPSHSHPVTNLRPAKRCRLGRLLGWRFWLPPSPDLVGDASLLSTSDKSFQSSGNPNRDAEDLTSRIPAGFEPAVKTWHLFPIIWPVCESPDSRSCPPAGETLRPTACRVSLQIRVNLGRRVVLMGSRSFPDFARLLGGYGWNHTHREKYIPSYHIVYGSPVSIKPLTRMNNFPGRGEFERGLGLVFNPMLAARRSLLSIEKELSGITPAEPSSQNLAVAERSGTETSLQLFIEPAPPPVTGVAYSPSRRSSQRGFRRRVLTWGDYSLMI</sequence>
<reference evidence="1 2" key="1">
    <citation type="submission" date="2024-04" db="EMBL/GenBank/DDBJ databases">
        <authorList>
            <person name="Fracassetti M."/>
        </authorList>
    </citation>
    <scope>NUCLEOTIDE SEQUENCE [LARGE SCALE GENOMIC DNA]</scope>
</reference>
<organism evidence="1 2">
    <name type="scientific">Linum trigynum</name>
    <dbReference type="NCBI Taxonomy" id="586398"/>
    <lineage>
        <taxon>Eukaryota</taxon>
        <taxon>Viridiplantae</taxon>
        <taxon>Streptophyta</taxon>
        <taxon>Embryophyta</taxon>
        <taxon>Tracheophyta</taxon>
        <taxon>Spermatophyta</taxon>
        <taxon>Magnoliopsida</taxon>
        <taxon>eudicotyledons</taxon>
        <taxon>Gunneridae</taxon>
        <taxon>Pentapetalae</taxon>
        <taxon>rosids</taxon>
        <taxon>fabids</taxon>
        <taxon>Malpighiales</taxon>
        <taxon>Linaceae</taxon>
        <taxon>Linum</taxon>
    </lineage>
</organism>
<dbReference type="EMBL" id="OZ034816">
    <property type="protein sequence ID" value="CAL1378467.1"/>
    <property type="molecule type" value="Genomic_DNA"/>
</dbReference>